<dbReference type="Proteomes" id="UP000031565">
    <property type="component" value="Unassembled WGS sequence"/>
</dbReference>
<dbReference type="EMBL" id="JTLV02000003">
    <property type="protein sequence ID" value="PQM30184.1"/>
    <property type="molecule type" value="Genomic_DNA"/>
</dbReference>
<keyword evidence="3" id="KW-1185">Reference proteome</keyword>
<protein>
    <submittedName>
        <fullName evidence="2">Uncharacterized protein</fullName>
    </submittedName>
</protein>
<organism evidence="2 3">
    <name type="scientific">Spiroplasma poulsonii</name>
    <dbReference type="NCBI Taxonomy" id="2138"/>
    <lineage>
        <taxon>Bacteria</taxon>
        <taxon>Bacillati</taxon>
        <taxon>Mycoplasmatota</taxon>
        <taxon>Mollicutes</taxon>
        <taxon>Entomoplasmatales</taxon>
        <taxon>Spiroplasmataceae</taxon>
        <taxon>Spiroplasma</taxon>
    </lineage>
</organism>
<keyword evidence="1" id="KW-0175">Coiled coil</keyword>
<name>A0A2P6F9T6_9MOLU</name>
<feature type="coiled-coil region" evidence="1">
    <location>
        <begin position="15"/>
        <end position="42"/>
    </location>
</feature>
<sequence>MALTKEQLIEQGLSEEIAENILNQFNNEAKQIRESVQKREDVISKEDFIKLSNELDELKAFKYVPTTKIEDIKTNLDKVSGNSLTEKMQTLKELKPDLFVEEQPSVSPTNFIKDMIENSVENKMMKLKLLKKKEHILRKRLKRYQISHLKTLDNKEWKLWQQLICHKYLYITR</sequence>
<accession>A0A2P6F9T6</accession>
<gene>
    <name evidence="2" type="ORF">SMSRO_SF024630</name>
</gene>
<proteinExistence type="predicted"/>
<evidence type="ECO:0000313" key="2">
    <source>
        <dbReference type="EMBL" id="PQM30184.1"/>
    </source>
</evidence>
<dbReference type="AlphaFoldDB" id="A0A2P6F9T6"/>
<comment type="caution">
    <text evidence="2">The sequence shown here is derived from an EMBL/GenBank/DDBJ whole genome shotgun (WGS) entry which is preliminary data.</text>
</comment>
<evidence type="ECO:0000256" key="1">
    <source>
        <dbReference type="SAM" id="Coils"/>
    </source>
</evidence>
<dbReference type="RefSeq" id="WP_105629091.1">
    <property type="nucleotide sequence ID" value="NZ_JTLV02000003.1"/>
</dbReference>
<reference evidence="2 3" key="1">
    <citation type="journal article" date="2015" name="MBio">
        <title>Genome sequence of the Drosophila melanogaster male-killing Spiroplasma strain MSRO endosymbiont.</title>
        <authorList>
            <person name="Paredes J.C."/>
            <person name="Herren J.K."/>
            <person name="Schupfer F."/>
            <person name="Marin R."/>
            <person name="Claverol S."/>
            <person name="Kuo C.H."/>
            <person name="Lemaitre B."/>
            <person name="Beven L."/>
        </authorList>
    </citation>
    <scope>NUCLEOTIDE SEQUENCE [LARGE SCALE GENOMIC DNA]</scope>
    <source>
        <strain evidence="2 3">MSRO</strain>
    </source>
</reference>
<evidence type="ECO:0000313" key="3">
    <source>
        <dbReference type="Proteomes" id="UP000031565"/>
    </source>
</evidence>